<feature type="non-terminal residue" evidence="2">
    <location>
        <position position="1"/>
    </location>
</feature>
<evidence type="ECO:0000313" key="3">
    <source>
        <dbReference type="Proteomes" id="UP000823775"/>
    </source>
</evidence>
<protein>
    <submittedName>
        <fullName evidence="2">Uncharacterized protein</fullName>
    </submittedName>
</protein>
<accession>A0ABS8SI63</accession>
<feature type="compositionally biased region" description="Polar residues" evidence="1">
    <location>
        <begin position="1"/>
        <end position="21"/>
    </location>
</feature>
<reference evidence="2 3" key="1">
    <citation type="journal article" date="2021" name="BMC Genomics">
        <title>Datura genome reveals duplications of psychoactive alkaloid biosynthetic genes and high mutation rate following tissue culture.</title>
        <authorList>
            <person name="Rajewski A."/>
            <person name="Carter-House D."/>
            <person name="Stajich J."/>
            <person name="Litt A."/>
        </authorList>
    </citation>
    <scope>NUCLEOTIDE SEQUENCE [LARGE SCALE GENOMIC DNA]</scope>
    <source>
        <strain evidence="2">AR-01</strain>
    </source>
</reference>
<gene>
    <name evidence="2" type="ORF">HAX54_038595</name>
</gene>
<evidence type="ECO:0000256" key="1">
    <source>
        <dbReference type="SAM" id="MobiDB-lite"/>
    </source>
</evidence>
<keyword evidence="3" id="KW-1185">Reference proteome</keyword>
<name>A0ABS8SI63_DATST</name>
<feature type="region of interest" description="Disordered" evidence="1">
    <location>
        <begin position="59"/>
        <end position="82"/>
    </location>
</feature>
<proteinExistence type="predicted"/>
<feature type="non-terminal residue" evidence="2">
    <location>
        <position position="82"/>
    </location>
</feature>
<feature type="region of interest" description="Disordered" evidence="1">
    <location>
        <begin position="1"/>
        <end position="39"/>
    </location>
</feature>
<sequence length="82" mass="8938">GMQTKSQDCSAGQPNRASSPLLTMDPMGNPVPFTPQQLSSSGAEFRKAIQMLTRLVVAQSQHQESAPSNDSLQESTTTFRIW</sequence>
<dbReference type="EMBL" id="JACEIK010000527">
    <property type="protein sequence ID" value="MCD7458581.1"/>
    <property type="molecule type" value="Genomic_DNA"/>
</dbReference>
<organism evidence="2 3">
    <name type="scientific">Datura stramonium</name>
    <name type="common">Jimsonweed</name>
    <name type="synonym">Common thornapple</name>
    <dbReference type="NCBI Taxonomy" id="4076"/>
    <lineage>
        <taxon>Eukaryota</taxon>
        <taxon>Viridiplantae</taxon>
        <taxon>Streptophyta</taxon>
        <taxon>Embryophyta</taxon>
        <taxon>Tracheophyta</taxon>
        <taxon>Spermatophyta</taxon>
        <taxon>Magnoliopsida</taxon>
        <taxon>eudicotyledons</taxon>
        <taxon>Gunneridae</taxon>
        <taxon>Pentapetalae</taxon>
        <taxon>asterids</taxon>
        <taxon>lamiids</taxon>
        <taxon>Solanales</taxon>
        <taxon>Solanaceae</taxon>
        <taxon>Solanoideae</taxon>
        <taxon>Datureae</taxon>
        <taxon>Datura</taxon>
    </lineage>
</organism>
<evidence type="ECO:0000313" key="2">
    <source>
        <dbReference type="EMBL" id="MCD7458581.1"/>
    </source>
</evidence>
<dbReference type="Proteomes" id="UP000823775">
    <property type="component" value="Unassembled WGS sequence"/>
</dbReference>
<comment type="caution">
    <text evidence="2">The sequence shown here is derived from an EMBL/GenBank/DDBJ whole genome shotgun (WGS) entry which is preliminary data.</text>
</comment>